<proteinExistence type="predicted"/>
<evidence type="ECO:0000313" key="1">
    <source>
        <dbReference type="EMBL" id="AMR60096.1"/>
    </source>
</evidence>
<gene>
    <name evidence="1" type="ORF">LEO2_58</name>
</gene>
<dbReference type="Proteomes" id="UP000223773">
    <property type="component" value="Segment"/>
</dbReference>
<keyword evidence="2" id="KW-1185">Reference proteome</keyword>
<organism evidence="1 2">
    <name type="scientific">Bacillus phage Leo2</name>
    <dbReference type="NCBI Taxonomy" id="1815973"/>
    <lineage>
        <taxon>Viruses</taxon>
        <taxon>Duplodnaviria</taxon>
        <taxon>Heunggongvirae</taxon>
        <taxon>Uroviricota</taxon>
        <taxon>Caudoviricetes</taxon>
        <taxon>Ehrlichviridae</taxon>
        <taxon>Andromedavirus</taxon>
        <taxon>Andromedavirus leo2</taxon>
    </lineage>
</organism>
<accession>A0A1S5QTR8</accession>
<reference evidence="2" key="1">
    <citation type="submission" date="2016-02" db="EMBL/GenBank/DDBJ databases">
        <authorList>
            <person name="Morales N."/>
            <person name="Badran S."/>
            <person name="Schick P."/>
            <person name="Jacoby B."/>
            <person name="Reddi K."/>
            <person name="Villella W."/>
            <person name="Sanders E.R."/>
            <person name="Lorenz T.C."/>
        </authorList>
    </citation>
    <scope>NUCLEOTIDE SEQUENCE [LARGE SCALE GENOMIC DNA]</scope>
</reference>
<name>A0A1S5QTR8_9CAUD</name>
<dbReference type="EMBL" id="KU836751">
    <property type="protein sequence ID" value="AMR60096.1"/>
    <property type="molecule type" value="Genomic_DNA"/>
</dbReference>
<evidence type="ECO:0000313" key="2">
    <source>
        <dbReference type="Proteomes" id="UP000223773"/>
    </source>
</evidence>
<sequence length="77" mass="8620">MSKPIEARLQIIGTDVYGYTMFTNGSGKFMTSNIPADKVDFSKSSIYFTGRLMEGGHIMAETFESWNDQVLTIEEAN</sequence>
<protein>
    <submittedName>
        <fullName evidence="1">Uncharacterized protein</fullName>
    </submittedName>
</protein>